<evidence type="ECO:0000259" key="1">
    <source>
        <dbReference type="PROSITE" id="PS50003"/>
    </source>
</evidence>
<proteinExistence type="predicted"/>
<evidence type="ECO:0000313" key="2">
    <source>
        <dbReference type="EMBL" id="OQR89026.1"/>
    </source>
</evidence>
<feature type="domain" description="PH" evidence="1">
    <location>
        <begin position="94"/>
        <end position="133"/>
    </location>
</feature>
<sequence length="435" mass="49193">MHADEDRFSTLDSIDVNKPVRDRIREIHAVKLASFPVSCTLEKFVLLKLPRQCLWCCETSVSVALSLGLHGLSWQKERIDVDELLAAERNGTLFTVYYAEKRGTDCVIATIMFEAPSEDEAAEWVENTRILVKWYSRVPMDAQRHVHVLLDERFEHAMQMWQLYEKLLKLAGIECHILPLSPTTYGLGITKDDKLPEALVLVGDNTTLDNLLNGFLQQDQETWRYLVASISIALLPSTNDYFDATLSSVLPSTVICNIIKRKFRAIDAILIQDKGKPARVTCTGCSFGMLHPAKLLHHPLLSMVAWDTFVDPKAFDPYEGAISQHQIEVSSPYHRGHKRNWSGSFEKKTITTNLEASKCQNLVSVTVTKSTLFKDIPKAFLNPSDGMMDVRLVYKKSTLLGTKYQTNFGKCKYLELDNALSLTVLPNFVMICSDK</sequence>
<gene>
    <name evidence="2" type="ORF">THRCLA_09960</name>
</gene>
<dbReference type="AlphaFoldDB" id="A0A1V9YTF5"/>
<accession>A0A1V9YTF5</accession>
<comment type="caution">
    <text evidence="2">The sequence shown here is derived from an EMBL/GenBank/DDBJ whole genome shotgun (WGS) entry which is preliminary data.</text>
</comment>
<reference evidence="2 3" key="1">
    <citation type="journal article" date="2014" name="Genome Biol. Evol.">
        <title>The secreted proteins of Achlya hypogyna and Thraustotheca clavata identify the ancestral oomycete secretome and reveal gene acquisitions by horizontal gene transfer.</title>
        <authorList>
            <person name="Misner I."/>
            <person name="Blouin N."/>
            <person name="Leonard G."/>
            <person name="Richards T.A."/>
            <person name="Lane C.E."/>
        </authorList>
    </citation>
    <scope>NUCLEOTIDE SEQUENCE [LARGE SCALE GENOMIC DNA]</scope>
    <source>
        <strain evidence="2 3">ATCC 34112</strain>
    </source>
</reference>
<dbReference type="STRING" id="74557.A0A1V9YTF5"/>
<evidence type="ECO:0000313" key="3">
    <source>
        <dbReference type="Proteomes" id="UP000243217"/>
    </source>
</evidence>
<dbReference type="InterPro" id="IPR001849">
    <property type="entry name" value="PH_domain"/>
</dbReference>
<organism evidence="2 3">
    <name type="scientific">Thraustotheca clavata</name>
    <dbReference type="NCBI Taxonomy" id="74557"/>
    <lineage>
        <taxon>Eukaryota</taxon>
        <taxon>Sar</taxon>
        <taxon>Stramenopiles</taxon>
        <taxon>Oomycota</taxon>
        <taxon>Saprolegniomycetes</taxon>
        <taxon>Saprolegniales</taxon>
        <taxon>Achlyaceae</taxon>
        <taxon>Thraustotheca</taxon>
    </lineage>
</organism>
<keyword evidence="3" id="KW-1185">Reference proteome</keyword>
<dbReference type="OrthoDB" id="61732at2759"/>
<dbReference type="EMBL" id="JNBS01002896">
    <property type="protein sequence ID" value="OQR89026.1"/>
    <property type="molecule type" value="Genomic_DNA"/>
</dbReference>
<name>A0A1V9YTF5_9STRA</name>
<protein>
    <recommendedName>
        <fullName evidence="1">PH domain-containing protein</fullName>
    </recommendedName>
</protein>
<dbReference type="PROSITE" id="PS50003">
    <property type="entry name" value="PH_DOMAIN"/>
    <property type="match status" value="1"/>
</dbReference>
<dbReference type="Proteomes" id="UP000243217">
    <property type="component" value="Unassembled WGS sequence"/>
</dbReference>